<gene>
    <name evidence="6" type="primary">tdh_3</name>
    <name evidence="6" type="ORF">SPACI_048730</name>
</gene>
<sequence>MKKIVLSNPNEFRLEISPPPGIEADELLIKVAYCAICATDIRILEGKKTKGVSYPRVVGHEISGTIYEVGNQVTLFRPGDRVSVAPIIACGHCRNCLCGRENLCLNRSTIGYDIDGGFAGYIRIPAVAATKKNIFVIPRHLSFKEAALIEPLACCLNGNNKADIGQGDHVLIVGAGTIGQFHVLLSKLRGANFVVVSDLLEYRRAKALTTGADRAINPAVENILDVAQKNGVDGFNKIIFACAATSEINNLVNCCAKGGTVVLFSGFPDRGLGNIDLNALHYKEIQLAGSSGYTQKNYADAFSLVSDGKIDVKPFISAVYTIDDFVDAYQKQKSGSEFKILIKS</sequence>
<dbReference type="Pfam" id="PF08240">
    <property type="entry name" value="ADH_N"/>
    <property type="match status" value="1"/>
</dbReference>
<evidence type="ECO:0000256" key="4">
    <source>
        <dbReference type="RuleBase" id="RU361277"/>
    </source>
</evidence>
<dbReference type="Pfam" id="PF00107">
    <property type="entry name" value="ADH_zinc_N"/>
    <property type="match status" value="1"/>
</dbReference>
<comment type="cofactor">
    <cofactor evidence="4">
        <name>Zn(2+)</name>
        <dbReference type="ChEBI" id="CHEBI:29105"/>
    </cofactor>
</comment>
<dbReference type="PANTHER" id="PTHR43401:SF2">
    <property type="entry name" value="L-THREONINE 3-DEHYDROGENASE"/>
    <property type="match status" value="1"/>
</dbReference>
<evidence type="ECO:0000256" key="1">
    <source>
        <dbReference type="ARBA" id="ARBA00022723"/>
    </source>
</evidence>
<protein>
    <submittedName>
        <fullName evidence="6">L-threonine 3-dehydrogenase</fullName>
        <ecNumber evidence="6">1.1.1.103</ecNumber>
    </submittedName>
</protein>
<dbReference type="InterPro" id="IPR036291">
    <property type="entry name" value="NAD(P)-bd_dom_sf"/>
</dbReference>
<evidence type="ECO:0000256" key="3">
    <source>
        <dbReference type="ARBA" id="ARBA00023002"/>
    </source>
</evidence>
<keyword evidence="3 6" id="KW-0560">Oxidoreductase</keyword>
<keyword evidence="2 4" id="KW-0862">Zinc</keyword>
<dbReference type="Proteomes" id="UP000216052">
    <property type="component" value="Chromosome"/>
</dbReference>
<dbReference type="GO" id="GO:0008743">
    <property type="term" value="F:L-threonine 3-dehydrogenase activity"/>
    <property type="evidence" value="ECO:0007669"/>
    <property type="project" value="UniProtKB-EC"/>
</dbReference>
<dbReference type="InterPro" id="IPR050129">
    <property type="entry name" value="Zn_alcohol_dh"/>
</dbReference>
<dbReference type="SUPFAM" id="SSF51735">
    <property type="entry name" value="NAD(P)-binding Rossmann-fold domains"/>
    <property type="match status" value="1"/>
</dbReference>
<evidence type="ECO:0000313" key="7">
    <source>
        <dbReference type="Proteomes" id="UP000216052"/>
    </source>
</evidence>
<feature type="domain" description="Enoyl reductase (ER)" evidence="5">
    <location>
        <begin position="7"/>
        <end position="342"/>
    </location>
</feature>
<dbReference type="InterPro" id="IPR011032">
    <property type="entry name" value="GroES-like_sf"/>
</dbReference>
<evidence type="ECO:0000256" key="2">
    <source>
        <dbReference type="ARBA" id="ARBA00022833"/>
    </source>
</evidence>
<dbReference type="InterPro" id="IPR013154">
    <property type="entry name" value="ADH-like_N"/>
</dbReference>
<reference evidence="6" key="1">
    <citation type="submission" date="2024-05" db="EMBL/GenBank/DDBJ databases">
        <title>Isolation and characterization of Sporomusa carbonis sp. nov., a carboxydotrophic hydrogenogen in the genus of Sporomusa isolated from a charcoal burning pile.</title>
        <authorList>
            <person name="Boeer T."/>
            <person name="Rosenbaum F."/>
            <person name="Eysell L."/>
            <person name="Mueller V."/>
            <person name="Daniel R."/>
            <person name="Poehlein A."/>
        </authorList>
    </citation>
    <scope>NUCLEOTIDE SEQUENCE [LARGE SCALE GENOMIC DNA]</scope>
    <source>
        <strain evidence="6">DSM 3132</strain>
    </source>
</reference>
<dbReference type="Gene3D" id="3.90.180.10">
    <property type="entry name" value="Medium-chain alcohol dehydrogenases, catalytic domain"/>
    <property type="match status" value="1"/>
</dbReference>
<comment type="similarity">
    <text evidence="4">Belongs to the zinc-containing alcohol dehydrogenase family.</text>
</comment>
<proteinExistence type="inferred from homology"/>
<dbReference type="SMART" id="SM00829">
    <property type="entry name" value="PKS_ER"/>
    <property type="match status" value="1"/>
</dbReference>
<organism evidence="6 7">
    <name type="scientific">Sporomusa acidovorans (strain ATCC 49682 / DSM 3132 / Mol)</name>
    <dbReference type="NCBI Taxonomy" id="1123286"/>
    <lineage>
        <taxon>Bacteria</taxon>
        <taxon>Bacillati</taxon>
        <taxon>Bacillota</taxon>
        <taxon>Negativicutes</taxon>
        <taxon>Selenomonadales</taxon>
        <taxon>Sporomusaceae</taxon>
        <taxon>Sporomusa</taxon>
    </lineage>
</organism>
<dbReference type="SUPFAM" id="SSF50129">
    <property type="entry name" value="GroES-like"/>
    <property type="match status" value="1"/>
</dbReference>
<dbReference type="InterPro" id="IPR013149">
    <property type="entry name" value="ADH-like_C"/>
</dbReference>
<evidence type="ECO:0000313" key="6">
    <source>
        <dbReference type="EMBL" id="XFO74762.1"/>
    </source>
</evidence>
<dbReference type="EC" id="1.1.1.103" evidence="6"/>
<accession>A0ABZ3J8P2</accession>
<name>A0ABZ3J8P2_SPOA4</name>
<evidence type="ECO:0000259" key="5">
    <source>
        <dbReference type="SMART" id="SM00829"/>
    </source>
</evidence>
<dbReference type="PROSITE" id="PS00059">
    <property type="entry name" value="ADH_ZINC"/>
    <property type="match status" value="1"/>
</dbReference>
<keyword evidence="1 4" id="KW-0479">Metal-binding</keyword>
<keyword evidence="7" id="KW-1185">Reference proteome</keyword>
<dbReference type="InterPro" id="IPR020843">
    <property type="entry name" value="ER"/>
</dbReference>
<dbReference type="InterPro" id="IPR002328">
    <property type="entry name" value="ADH_Zn_CS"/>
</dbReference>
<dbReference type="RefSeq" id="WP_093793972.1">
    <property type="nucleotide sequence ID" value="NZ_CP155571.1"/>
</dbReference>
<dbReference type="PANTHER" id="PTHR43401">
    <property type="entry name" value="L-THREONINE 3-DEHYDROGENASE"/>
    <property type="match status" value="1"/>
</dbReference>
<dbReference type="EMBL" id="CP155571">
    <property type="protein sequence ID" value="XFO74762.1"/>
    <property type="molecule type" value="Genomic_DNA"/>
</dbReference>
<dbReference type="Gene3D" id="3.40.50.720">
    <property type="entry name" value="NAD(P)-binding Rossmann-like Domain"/>
    <property type="match status" value="1"/>
</dbReference>